<reference evidence="3 4" key="1">
    <citation type="submission" date="2020-07" db="EMBL/GenBank/DDBJ databases">
        <title>Novel species isolated from subtropical streams in China.</title>
        <authorList>
            <person name="Lu H."/>
        </authorList>
    </citation>
    <scope>NUCLEOTIDE SEQUENCE [LARGE SCALE GENOMIC DNA]</scope>
    <source>
        <strain evidence="3 4">LX20W</strain>
    </source>
</reference>
<feature type="domain" description="Amidohydrolase-related" evidence="2">
    <location>
        <begin position="84"/>
        <end position="428"/>
    </location>
</feature>
<keyword evidence="4" id="KW-1185">Reference proteome</keyword>
<organism evidence="3 4">
    <name type="scientific">Rugamonas brunnea</name>
    <dbReference type="NCBI Taxonomy" id="2758569"/>
    <lineage>
        <taxon>Bacteria</taxon>
        <taxon>Pseudomonadati</taxon>
        <taxon>Pseudomonadota</taxon>
        <taxon>Betaproteobacteria</taxon>
        <taxon>Burkholderiales</taxon>
        <taxon>Oxalobacteraceae</taxon>
        <taxon>Telluria group</taxon>
        <taxon>Rugamonas</taxon>
    </lineage>
</organism>
<feature type="signal peptide" evidence="1">
    <location>
        <begin position="1"/>
        <end position="26"/>
    </location>
</feature>
<dbReference type="InterPro" id="IPR057744">
    <property type="entry name" value="OTAase-like"/>
</dbReference>
<evidence type="ECO:0000313" key="4">
    <source>
        <dbReference type="Proteomes" id="UP000534388"/>
    </source>
</evidence>
<dbReference type="Pfam" id="PF01979">
    <property type="entry name" value="Amidohydro_1"/>
    <property type="match status" value="1"/>
</dbReference>
<dbReference type="SUPFAM" id="SSF51556">
    <property type="entry name" value="Metallo-dependent hydrolases"/>
    <property type="match status" value="1"/>
</dbReference>
<accession>A0A7W2ENS3</accession>
<feature type="chain" id="PRO_5031539302" evidence="1">
    <location>
        <begin position="27"/>
        <end position="431"/>
    </location>
</feature>
<dbReference type="GO" id="GO:0016810">
    <property type="term" value="F:hydrolase activity, acting on carbon-nitrogen (but not peptide) bonds"/>
    <property type="evidence" value="ECO:0007669"/>
    <property type="project" value="InterPro"/>
</dbReference>
<keyword evidence="1" id="KW-0732">Signal</keyword>
<dbReference type="AlphaFoldDB" id="A0A7W2ENS3"/>
<dbReference type="EMBL" id="JACEZT010000001">
    <property type="protein sequence ID" value="MBA5635888.1"/>
    <property type="molecule type" value="Genomic_DNA"/>
</dbReference>
<dbReference type="InterPro" id="IPR011059">
    <property type="entry name" value="Metal-dep_hydrolase_composite"/>
</dbReference>
<comment type="caution">
    <text evidence="3">The sequence shown here is derived from an EMBL/GenBank/DDBJ whole genome shotgun (WGS) entry which is preliminary data.</text>
</comment>
<keyword evidence="3" id="KW-0378">Hydrolase</keyword>
<gene>
    <name evidence="3" type="ORF">H3H37_02340</name>
</gene>
<dbReference type="SUPFAM" id="SSF51338">
    <property type="entry name" value="Composite domain of metallo-dependent hydrolases"/>
    <property type="match status" value="1"/>
</dbReference>
<evidence type="ECO:0000256" key="1">
    <source>
        <dbReference type="SAM" id="SignalP"/>
    </source>
</evidence>
<protein>
    <submittedName>
        <fullName evidence="3">Amidohydrolase family protein</fullName>
    </submittedName>
</protein>
<evidence type="ECO:0000259" key="2">
    <source>
        <dbReference type="Pfam" id="PF01979"/>
    </source>
</evidence>
<dbReference type="InterPro" id="IPR051781">
    <property type="entry name" value="Metallo-dep_Hydrolase"/>
</dbReference>
<dbReference type="Gene3D" id="3.20.20.140">
    <property type="entry name" value="Metal-dependent hydrolases"/>
    <property type="match status" value="1"/>
</dbReference>
<dbReference type="Gene3D" id="2.30.40.10">
    <property type="entry name" value="Urease, subunit C, domain 1"/>
    <property type="match status" value="1"/>
</dbReference>
<dbReference type="RefSeq" id="WP_182159743.1">
    <property type="nucleotide sequence ID" value="NZ_JACEZT010000001.1"/>
</dbReference>
<sequence>MNYKHLVVTATALGALCAAAPSFAEAAPARVLAIRAGKLVDVVAGTVLADQTIIVTGERITAVGPTASTTVPAGAERIDLSGKTVLPGLIDMHTHLTADPMQSGYAALGVSDIRAALYGVRAARVTLEAGFTTVRNVGAGGFGDVALRDAINDGDVPGPRMRTAGYALGIKGGHCDNNLLPADMNVTERGVADGPWAARAKVREMAKYGADVIKICASGGVLSKGDEPGAQQYTLEEMQAIVDEAHKLGRKVAAHAHGASSIRAAITAGVDSVEHASLIDEQGIRLAREKGTYLVMDIYDDDFILQEGAKAGMLPESIDKERALGQLQRDNFRKAFKAGDKMAFGTDAGVYPHGDNARQFAYMVQYGMTPMQAIQSATVQAADLLGWKDRVGAIAAGKFADIIAVQGDPLANVAELTHVSFVMKGGAVIRR</sequence>
<dbReference type="PANTHER" id="PTHR43135">
    <property type="entry name" value="ALPHA-D-RIBOSE 1-METHYLPHOSPHONATE 5-TRIPHOSPHATE DIPHOSPHATASE"/>
    <property type="match status" value="1"/>
</dbReference>
<dbReference type="PANTHER" id="PTHR43135:SF3">
    <property type="entry name" value="ALPHA-D-RIBOSE 1-METHYLPHOSPHONATE 5-TRIPHOSPHATE DIPHOSPHATASE"/>
    <property type="match status" value="1"/>
</dbReference>
<proteinExistence type="predicted"/>
<dbReference type="InterPro" id="IPR032466">
    <property type="entry name" value="Metal_Hydrolase"/>
</dbReference>
<dbReference type="CDD" id="cd01299">
    <property type="entry name" value="Met_dep_hydrolase_A"/>
    <property type="match status" value="1"/>
</dbReference>
<dbReference type="Proteomes" id="UP000534388">
    <property type="component" value="Unassembled WGS sequence"/>
</dbReference>
<dbReference type="InterPro" id="IPR006680">
    <property type="entry name" value="Amidohydro-rel"/>
</dbReference>
<evidence type="ECO:0000313" key="3">
    <source>
        <dbReference type="EMBL" id="MBA5635888.1"/>
    </source>
</evidence>
<name>A0A7W2ENS3_9BURK</name>